<dbReference type="PANTHER" id="PTHR33941:SF11">
    <property type="entry name" value="BACTERIAL MICROCOMPARTMENT SHELL PROTEIN PDUJ"/>
    <property type="match status" value="1"/>
</dbReference>
<feature type="domain" description="BMC" evidence="5">
    <location>
        <begin position="4"/>
        <end position="89"/>
    </location>
</feature>
<dbReference type="SUPFAM" id="SSF143414">
    <property type="entry name" value="CcmK-like"/>
    <property type="match status" value="1"/>
</dbReference>
<sequence>MKEALGLLEVAGLAAAIKAADVMVKAANVTILNVEKARGGGWMTVKVTGDVGAVQAAVQAGVAQAKHERHYIAHKVIPRPAEGIDAMLLSGGGKPVLNPQATEVVKEDIPTPAEKTEVKPVAATKVAAPGKAPAKAEANTTASTAKPVKRTPAKATEAAKPAETAKAEPVKAATSTATKAPAKAAEPVKPVETAKTEASDTKPTATTKAAPSVDTTKEALLQVVKPTPKKRPSRAKTTTKPKE</sequence>
<dbReference type="SMART" id="SM00877">
    <property type="entry name" value="BMC"/>
    <property type="match status" value="1"/>
</dbReference>
<gene>
    <name evidence="6" type="ORF">VRLFYP33_00116</name>
</gene>
<dbReference type="InterPro" id="IPR037233">
    <property type="entry name" value="CcmK-like_sf"/>
</dbReference>
<feature type="region of interest" description="Disordered" evidence="4">
    <location>
        <begin position="126"/>
        <end position="243"/>
    </location>
</feature>
<dbReference type="PANTHER" id="PTHR33941">
    <property type="entry name" value="PROPANEDIOL UTILIZATION PROTEIN PDUA"/>
    <property type="match status" value="1"/>
</dbReference>
<evidence type="ECO:0000256" key="1">
    <source>
        <dbReference type="ARBA" id="ARBA00024322"/>
    </source>
</evidence>
<feature type="compositionally biased region" description="Low complexity" evidence="4">
    <location>
        <begin position="153"/>
        <end position="162"/>
    </location>
</feature>
<feature type="compositionally biased region" description="Low complexity" evidence="4">
    <location>
        <begin position="201"/>
        <end position="211"/>
    </location>
</feature>
<dbReference type="GO" id="GO:0031469">
    <property type="term" value="C:bacterial microcompartment"/>
    <property type="evidence" value="ECO:0007669"/>
    <property type="project" value="UniProtKB-SubCell"/>
</dbReference>
<protein>
    <recommendedName>
        <fullName evidence="5">BMC domain-containing protein</fullName>
    </recommendedName>
</protein>
<name>A0A6N3C771_9FIRM</name>
<dbReference type="PROSITE" id="PS51930">
    <property type="entry name" value="BMC_2"/>
    <property type="match status" value="1"/>
</dbReference>
<organism evidence="6">
    <name type="scientific">Veillonella ratti</name>
    <dbReference type="NCBI Taxonomy" id="103892"/>
    <lineage>
        <taxon>Bacteria</taxon>
        <taxon>Bacillati</taxon>
        <taxon>Bacillota</taxon>
        <taxon>Negativicutes</taxon>
        <taxon>Veillonellales</taxon>
        <taxon>Veillonellaceae</taxon>
        <taxon>Veillonella</taxon>
    </lineage>
</organism>
<dbReference type="AlphaFoldDB" id="A0A6N3C771"/>
<feature type="compositionally biased region" description="Low complexity" evidence="4">
    <location>
        <begin position="170"/>
        <end position="191"/>
    </location>
</feature>
<accession>A0A6N3C771</accession>
<evidence type="ECO:0000256" key="2">
    <source>
        <dbReference type="ARBA" id="ARBA00024446"/>
    </source>
</evidence>
<dbReference type="InterPro" id="IPR050575">
    <property type="entry name" value="BMC_shell"/>
</dbReference>
<dbReference type="InterPro" id="IPR000249">
    <property type="entry name" value="BMC_dom"/>
</dbReference>
<keyword evidence="2" id="KW-1283">Bacterial microcompartment</keyword>
<evidence type="ECO:0000259" key="5">
    <source>
        <dbReference type="PROSITE" id="PS51930"/>
    </source>
</evidence>
<evidence type="ECO:0000256" key="3">
    <source>
        <dbReference type="PROSITE-ProRule" id="PRU01278"/>
    </source>
</evidence>
<comment type="subcellular location">
    <subcellularLocation>
        <location evidence="1">Bacterial microcompartment</location>
    </subcellularLocation>
</comment>
<dbReference type="Pfam" id="PF00936">
    <property type="entry name" value="BMC"/>
    <property type="match status" value="1"/>
</dbReference>
<evidence type="ECO:0000313" key="6">
    <source>
        <dbReference type="EMBL" id="VYU11862.1"/>
    </source>
</evidence>
<feature type="compositionally biased region" description="Basic residues" evidence="4">
    <location>
        <begin position="227"/>
        <end position="243"/>
    </location>
</feature>
<reference evidence="6" key="1">
    <citation type="submission" date="2019-11" db="EMBL/GenBank/DDBJ databases">
        <authorList>
            <person name="Feng L."/>
        </authorList>
    </citation>
    <scope>NUCLEOTIDE SEQUENCE</scope>
    <source>
        <strain evidence="6">VrattiLFYP33</strain>
    </source>
</reference>
<proteinExistence type="inferred from homology"/>
<dbReference type="EMBL" id="CACRUX010000050">
    <property type="protein sequence ID" value="VYU11862.1"/>
    <property type="molecule type" value="Genomic_DNA"/>
</dbReference>
<dbReference type="Gene3D" id="3.30.70.1710">
    <property type="match status" value="1"/>
</dbReference>
<evidence type="ECO:0000256" key="4">
    <source>
        <dbReference type="SAM" id="MobiDB-lite"/>
    </source>
</evidence>
<dbReference type="InterPro" id="IPR044872">
    <property type="entry name" value="CcmK/CsoS1_BMC"/>
</dbReference>
<feature type="compositionally biased region" description="Low complexity" evidence="4">
    <location>
        <begin position="126"/>
        <end position="138"/>
    </location>
</feature>
<comment type="similarity">
    <text evidence="3">Belongs to the bacterial microcompartments protein family.</text>
</comment>
<dbReference type="RefSeq" id="WP_021842297.1">
    <property type="nucleotide sequence ID" value="NZ_CACRUX010000050.1"/>
</dbReference>